<accession>A0A397I773</accession>
<evidence type="ECO:0000313" key="3">
    <source>
        <dbReference type="Proteomes" id="UP000266861"/>
    </source>
</evidence>
<sequence>MVDVDNEGNKNNQVKDKSTFVVKESQKRPIEVTNEKTSTMLDKLSKIINKEMVDVDNEGNKNNQVKDKSTFVVKESQKRPIEVTNEKTSTMLDKLSSKKVKKK</sequence>
<evidence type="ECO:0000256" key="1">
    <source>
        <dbReference type="SAM" id="MobiDB-lite"/>
    </source>
</evidence>
<name>A0A397I773_9GLOM</name>
<feature type="compositionally biased region" description="Basic and acidic residues" evidence="1">
    <location>
        <begin position="76"/>
        <end position="85"/>
    </location>
</feature>
<dbReference type="EMBL" id="PQFF01000236">
    <property type="protein sequence ID" value="RHZ71445.1"/>
    <property type="molecule type" value="Genomic_DNA"/>
</dbReference>
<comment type="caution">
    <text evidence="2">The sequence shown here is derived from an EMBL/GenBank/DDBJ whole genome shotgun (WGS) entry which is preliminary data.</text>
</comment>
<gene>
    <name evidence="2" type="ORF">Glove_258g24</name>
</gene>
<evidence type="ECO:0000313" key="2">
    <source>
        <dbReference type="EMBL" id="RHZ71445.1"/>
    </source>
</evidence>
<dbReference type="AlphaFoldDB" id="A0A397I773"/>
<protein>
    <submittedName>
        <fullName evidence="2">Uncharacterized protein</fullName>
    </submittedName>
</protein>
<dbReference type="Proteomes" id="UP000266861">
    <property type="component" value="Unassembled WGS sequence"/>
</dbReference>
<organism evidence="2 3">
    <name type="scientific">Diversispora epigaea</name>
    <dbReference type="NCBI Taxonomy" id="1348612"/>
    <lineage>
        <taxon>Eukaryota</taxon>
        <taxon>Fungi</taxon>
        <taxon>Fungi incertae sedis</taxon>
        <taxon>Mucoromycota</taxon>
        <taxon>Glomeromycotina</taxon>
        <taxon>Glomeromycetes</taxon>
        <taxon>Diversisporales</taxon>
        <taxon>Diversisporaceae</taxon>
        <taxon>Diversispora</taxon>
    </lineage>
</organism>
<keyword evidence="3" id="KW-1185">Reference proteome</keyword>
<feature type="region of interest" description="Disordered" evidence="1">
    <location>
        <begin position="76"/>
        <end position="103"/>
    </location>
</feature>
<reference evidence="2 3" key="1">
    <citation type="submission" date="2018-08" db="EMBL/GenBank/DDBJ databases">
        <title>Genome and evolution of the arbuscular mycorrhizal fungus Diversispora epigaea (formerly Glomus versiforme) and its bacterial endosymbionts.</title>
        <authorList>
            <person name="Sun X."/>
            <person name="Fei Z."/>
            <person name="Harrison M."/>
        </authorList>
    </citation>
    <scope>NUCLEOTIDE SEQUENCE [LARGE SCALE GENOMIC DNA]</scope>
    <source>
        <strain evidence="2 3">IT104</strain>
    </source>
</reference>
<proteinExistence type="predicted"/>